<dbReference type="Pfam" id="PF01381">
    <property type="entry name" value="HTH_3"/>
    <property type="match status" value="1"/>
</dbReference>
<dbReference type="PROSITE" id="PS50943">
    <property type="entry name" value="HTH_CROC1"/>
    <property type="match status" value="1"/>
</dbReference>
<comment type="catalytic activity">
    <reaction evidence="11">
        <text>2-formamido-N(1)-(5-O-phospho-beta-D-ribosyl)acetamidine + ATP = 5-amino-1-(5-phospho-beta-D-ribosyl)imidazole + ADP + phosphate + H(+)</text>
        <dbReference type="Rhea" id="RHEA:23032"/>
        <dbReference type="ChEBI" id="CHEBI:15378"/>
        <dbReference type="ChEBI" id="CHEBI:30616"/>
        <dbReference type="ChEBI" id="CHEBI:43474"/>
        <dbReference type="ChEBI" id="CHEBI:137981"/>
        <dbReference type="ChEBI" id="CHEBI:147287"/>
        <dbReference type="ChEBI" id="CHEBI:456216"/>
        <dbReference type="EC" id="6.3.3.1"/>
    </reaction>
</comment>
<dbReference type="GO" id="GO:0046084">
    <property type="term" value="P:adenine biosynthetic process"/>
    <property type="evidence" value="ECO:0007669"/>
    <property type="project" value="TreeGrafter"/>
</dbReference>
<dbReference type="Gene3D" id="3.30.1330.10">
    <property type="entry name" value="PurM-like, N-terminal domain"/>
    <property type="match status" value="1"/>
</dbReference>
<dbReference type="GO" id="GO:0004641">
    <property type="term" value="F:phosphoribosylformylglycinamidine cyclo-ligase activity"/>
    <property type="evidence" value="ECO:0007669"/>
    <property type="project" value="UniProtKB-EC"/>
</dbReference>
<evidence type="ECO:0000256" key="7">
    <source>
        <dbReference type="ARBA" id="ARBA00022840"/>
    </source>
</evidence>
<dbReference type="Pfam" id="PF00586">
    <property type="entry name" value="AIRS"/>
    <property type="match status" value="1"/>
</dbReference>
<dbReference type="GO" id="GO:0005524">
    <property type="term" value="F:ATP binding"/>
    <property type="evidence" value="ECO:0007669"/>
    <property type="project" value="UniProtKB-KW"/>
</dbReference>
<dbReference type="InterPro" id="IPR036676">
    <property type="entry name" value="PurM-like_C_sf"/>
</dbReference>
<dbReference type="SMART" id="SM00530">
    <property type="entry name" value="HTH_XRE"/>
    <property type="match status" value="1"/>
</dbReference>
<name>A0A9D1XM22_9FIRM</name>
<dbReference type="AlphaFoldDB" id="A0A9D1XM22"/>
<dbReference type="CDD" id="cd00093">
    <property type="entry name" value="HTH_XRE"/>
    <property type="match status" value="1"/>
</dbReference>
<dbReference type="InterPro" id="IPR001387">
    <property type="entry name" value="Cro/C1-type_HTH"/>
</dbReference>
<evidence type="ECO:0000256" key="3">
    <source>
        <dbReference type="ARBA" id="ARBA00013047"/>
    </source>
</evidence>
<reference evidence="13" key="2">
    <citation type="submission" date="2021-04" db="EMBL/GenBank/DDBJ databases">
        <authorList>
            <person name="Gilroy R."/>
        </authorList>
    </citation>
    <scope>NUCLEOTIDE SEQUENCE</scope>
    <source>
        <strain evidence="13">ChiGjej1B1-14440</strain>
    </source>
</reference>
<dbReference type="GO" id="GO:0005829">
    <property type="term" value="C:cytosol"/>
    <property type="evidence" value="ECO:0007669"/>
    <property type="project" value="TreeGrafter"/>
</dbReference>
<dbReference type="EMBL" id="DXET01000179">
    <property type="protein sequence ID" value="HIX81932.1"/>
    <property type="molecule type" value="Genomic_DNA"/>
</dbReference>
<proteinExistence type="inferred from homology"/>
<evidence type="ECO:0000256" key="9">
    <source>
        <dbReference type="ARBA" id="ARBA00032931"/>
    </source>
</evidence>
<evidence type="ECO:0000256" key="5">
    <source>
        <dbReference type="ARBA" id="ARBA00022598"/>
    </source>
</evidence>
<protein>
    <recommendedName>
        <fullName evidence="4">Phosphoribosylformylglycinamidine cyclo-ligase</fullName>
        <ecNumber evidence="3">6.3.3.1</ecNumber>
    </recommendedName>
    <alternativeName>
        <fullName evidence="9">AIR synthase</fullName>
    </alternativeName>
    <alternativeName>
        <fullName evidence="10">AIRS</fullName>
    </alternativeName>
    <alternativeName>
        <fullName evidence="8">Phosphoribosyl-aminoimidazole synthetase</fullName>
    </alternativeName>
</protein>
<dbReference type="SUPFAM" id="SSF47413">
    <property type="entry name" value="lambda repressor-like DNA-binding domains"/>
    <property type="match status" value="1"/>
</dbReference>
<dbReference type="GO" id="GO:0003677">
    <property type="term" value="F:DNA binding"/>
    <property type="evidence" value="ECO:0007669"/>
    <property type="project" value="InterPro"/>
</dbReference>
<dbReference type="InterPro" id="IPR004733">
    <property type="entry name" value="PurM_cligase"/>
</dbReference>
<dbReference type="InterPro" id="IPR016188">
    <property type="entry name" value="PurM-like_N"/>
</dbReference>
<evidence type="ECO:0000256" key="11">
    <source>
        <dbReference type="ARBA" id="ARBA00049057"/>
    </source>
</evidence>
<evidence type="ECO:0000256" key="4">
    <source>
        <dbReference type="ARBA" id="ARBA00020367"/>
    </source>
</evidence>
<comment type="similarity">
    <text evidence="2">Belongs to the AIR synthase family.</text>
</comment>
<dbReference type="EC" id="6.3.3.1" evidence="3"/>
<evidence type="ECO:0000313" key="13">
    <source>
        <dbReference type="EMBL" id="HIX81932.1"/>
    </source>
</evidence>
<reference evidence="13" key="1">
    <citation type="journal article" date="2021" name="PeerJ">
        <title>Extensive microbial diversity within the chicken gut microbiome revealed by metagenomics and culture.</title>
        <authorList>
            <person name="Gilroy R."/>
            <person name="Ravi A."/>
            <person name="Getino M."/>
            <person name="Pursley I."/>
            <person name="Horton D.L."/>
            <person name="Alikhan N.F."/>
            <person name="Baker D."/>
            <person name="Gharbi K."/>
            <person name="Hall N."/>
            <person name="Watson M."/>
            <person name="Adriaenssens E.M."/>
            <person name="Foster-Nyarko E."/>
            <person name="Jarju S."/>
            <person name="Secka A."/>
            <person name="Antonio M."/>
            <person name="Oren A."/>
            <person name="Chaudhuri R.R."/>
            <person name="La Ragione R."/>
            <person name="Hildebrand F."/>
            <person name="Pallen M.J."/>
        </authorList>
    </citation>
    <scope>NUCLEOTIDE SEQUENCE</scope>
    <source>
        <strain evidence="13">ChiGjej1B1-14440</strain>
    </source>
</reference>
<dbReference type="InterPro" id="IPR036921">
    <property type="entry name" value="PurM-like_N_sf"/>
</dbReference>
<keyword evidence="7" id="KW-0067">ATP-binding</keyword>
<dbReference type="SUPFAM" id="SSF55326">
    <property type="entry name" value="PurM N-terminal domain-like"/>
    <property type="match status" value="1"/>
</dbReference>
<comment type="caution">
    <text evidence="13">The sequence shown here is derived from an EMBL/GenBank/DDBJ whole genome shotgun (WGS) entry which is preliminary data.</text>
</comment>
<dbReference type="Proteomes" id="UP000886724">
    <property type="component" value="Unassembled WGS sequence"/>
</dbReference>
<evidence type="ECO:0000259" key="12">
    <source>
        <dbReference type="PROSITE" id="PS50943"/>
    </source>
</evidence>
<dbReference type="PANTHER" id="PTHR10520">
    <property type="entry name" value="TRIFUNCTIONAL PURINE BIOSYNTHETIC PROTEIN ADENOSINE-3-RELATED"/>
    <property type="match status" value="1"/>
</dbReference>
<dbReference type="Gene3D" id="1.10.260.40">
    <property type="entry name" value="lambda repressor-like DNA-binding domains"/>
    <property type="match status" value="1"/>
</dbReference>
<evidence type="ECO:0000256" key="10">
    <source>
        <dbReference type="ARBA" id="ARBA00033093"/>
    </source>
</evidence>
<organism evidence="13 14">
    <name type="scientific">Candidatus Erysipelatoclostridium merdavium</name>
    <dbReference type="NCBI Taxonomy" id="2838566"/>
    <lineage>
        <taxon>Bacteria</taxon>
        <taxon>Bacillati</taxon>
        <taxon>Bacillota</taxon>
        <taxon>Erysipelotrichia</taxon>
        <taxon>Erysipelotrichales</taxon>
        <taxon>Erysipelotrichales incertae sedis</taxon>
    </lineage>
</organism>
<evidence type="ECO:0000256" key="6">
    <source>
        <dbReference type="ARBA" id="ARBA00022741"/>
    </source>
</evidence>
<comment type="pathway">
    <text evidence="1">Purine metabolism; IMP biosynthesis via de novo pathway; 5-amino-1-(5-phospho-D-ribosyl)imidazole from N(2)-formyl-N(1)-(5-phospho-D-ribosyl)glycinamide: step 2/2.</text>
</comment>
<dbReference type="Pfam" id="PF02769">
    <property type="entry name" value="AIRS_C"/>
    <property type="match status" value="1"/>
</dbReference>
<accession>A0A9D1XM22</accession>
<dbReference type="SUPFAM" id="SSF56042">
    <property type="entry name" value="PurM C-terminal domain-like"/>
    <property type="match status" value="1"/>
</dbReference>
<dbReference type="GO" id="GO:0004637">
    <property type="term" value="F:phosphoribosylamine-glycine ligase activity"/>
    <property type="evidence" value="ECO:0007669"/>
    <property type="project" value="TreeGrafter"/>
</dbReference>
<dbReference type="PANTHER" id="PTHR10520:SF12">
    <property type="entry name" value="TRIFUNCTIONAL PURINE BIOSYNTHETIC PROTEIN ADENOSINE-3"/>
    <property type="match status" value="1"/>
</dbReference>
<evidence type="ECO:0000256" key="2">
    <source>
        <dbReference type="ARBA" id="ARBA00010280"/>
    </source>
</evidence>
<keyword evidence="5" id="KW-0436">Ligase</keyword>
<dbReference type="Gene3D" id="3.90.650.10">
    <property type="entry name" value="PurM-like C-terminal domain"/>
    <property type="match status" value="1"/>
</dbReference>
<evidence type="ECO:0000313" key="14">
    <source>
        <dbReference type="Proteomes" id="UP000886724"/>
    </source>
</evidence>
<sequence length="414" mass="47430">MLDYQKIGLFLSKKRKLSKLTQKQLADKLNISFQAVSRWEKGLSIPSVDLLQSLADLFQVTVDEILKGEDNWPIFSYEKSGVDVTKIDLMNNDLKDIIDIYQYNPAFRGAVYYLEDAMPAKSLQIVSKVQEPVTKQILALEYGYIDELIEDIICTLINDILMIGAKPLYITSTLIVGNMNRKFLEKIIKVFNEKTKKYNIKYLTGQSSIKPQALYFHQCLISTTITGILDKELEIDTRQICENDIILAITSNGIHHYGYSLIDSLIKTIPQIKKETINGRNFIDEIMKKQDCYYDALIDLIIKKKVKGLVNISGCGFQRNLMRIIPDGLCASVDLNKIVLPEIYQCLKSFLKVSEDEMLDTFNCGVGYIVIVTPDRKDEVINHINRYFSCIQIGLIKKGTRKIKLNNHLNWNRS</sequence>
<dbReference type="InterPro" id="IPR010918">
    <property type="entry name" value="PurM-like_C_dom"/>
</dbReference>
<evidence type="ECO:0000256" key="1">
    <source>
        <dbReference type="ARBA" id="ARBA00004686"/>
    </source>
</evidence>
<dbReference type="GO" id="GO:0006189">
    <property type="term" value="P:'de novo' IMP biosynthetic process"/>
    <property type="evidence" value="ECO:0007669"/>
    <property type="project" value="InterPro"/>
</dbReference>
<keyword evidence="6" id="KW-0547">Nucleotide-binding</keyword>
<feature type="domain" description="HTH cro/C1-type" evidence="12">
    <location>
        <begin position="11"/>
        <end position="65"/>
    </location>
</feature>
<evidence type="ECO:0000256" key="8">
    <source>
        <dbReference type="ARBA" id="ARBA00031908"/>
    </source>
</evidence>
<dbReference type="InterPro" id="IPR010982">
    <property type="entry name" value="Lambda_DNA-bd_dom_sf"/>
</dbReference>
<gene>
    <name evidence="13" type="ORF">H9980_08190</name>
</gene>